<dbReference type="EMBL" id="QRIM01000016">
    <property type="protein sequence ID" value="RHG58946.1"/>
    <property type="molecule type" value="Genomic_DNA"/>
</dbReference>
<accession>A0A3R6DXG5</accession>
<comment type="caution">
    <text evidence="1">The sequence shown here is derived from an EMBL/GenBank/DDBJ whole genome shotgun (WGS) entry which is preliminary data.</text>
</comment>
<dbReference type="RefSeq" id="WP_118218907.1">
    <property type="nucleotide sequence ID" value="NZ_QRIM01000016.1"/>
</dbReference>
<reference evidence="1 2" key="1">
    <citation type="submission" date="2018-08" db="EMBL/GenBank/DDBJ databases">
        <title>A genome reference for cultivated species of the human gut microbiota.</title>
        <authorList>
            <person name="Zou Y."/>
            <person name="Xue W."/>
            <person name="Luo G."/>
        </authorList>
    </citation>
    <scope>NUCLEOTIDE SEQUENCE [LARGE SCALE GENOMIC DNA]</scope>
    <source>
        <strain evidence="1 2">AM22-12LB</strain>
    </source>
</reference>
<protein>
    <submittedName>
        <fullName evidence="1">Uncharacterized protein</fullName>
    </submittedName>
</protein>
<dbReference type="AlphaFoldDB" id="A0A3R6DXG5"/>
<dbReference type="Proteomes" id="UP000286595">
    <property type="component" value="Unassembled WGS sequence"/>
</dbReference>
<evidence type="ECO:0000313" key="1">
    <source>
        <dbReference type="EMBL" id="RHG58946.1"/>
    </source>
</evidence>
<organism evidence="1 2">
    <name type="scientific">Coprococcus comes</name>
    <dbReference type="NCBI Taxonomy" id="410072"/>
    <lineage>
        <taxon>Bacteria</taxon>
        <taxon>Bacillati</taxon>
        <taxon>Bacillota</taxon>
        <taxon>Clostridia</taxon>
        <taxon>Lachnospirales</taxon>
        <taxon>Lachnospiraceae</taxon>
        <taxon>Coprococcus</taxon>
    </lineage>
</organism>
<gene>
    <name evidence="1" type="ORF">DW252_12640</name>
</gene>
<name>A0A3R6DXG5_9FIRM</name>
<proteinExistence type="predicted"/>
<evidence type="ECO:0000313" key="2">
    <source>
        <dbReference type="Proteomes" id="UP000286595"/>
    </source>
</evidence>
<sequence>MSSDYQQKKMMNALGAIDTKGNIVLEQFQDGTALLFQPGNAQPFCVATDYDRATASWSYGKYFSDLGCAHEAADPEIIEDASVRWVKEDIREKLKAQDIVPTEFNVQSVIMGDSRLWERPLDREFRDNMIASGNDDLDARVSILKENGNFRSVDTAMPVASLDELEQYRSDRLTDKVTSLKDSLDAQYKADERGRVFDRPCQVLDDGDLDEH</sequence>